<evidence type="ECO:0000256" key="5">
    <source>
        <dbReference type="ARBA" id="ARBA00022989"/>
    </source>
</evidence>
<dbReference type="GO" id="GO:0016020">
    <property type="term" value="C:membrane"/>
    <property type="evidence" value="ECO:0007669"/>
    <property type="project" value="UniProtKB-SubCell"/>
</dbReference>
<organism evidence="9 10">
    <name type="scientific">Kosmotoga arenicorallina S304</name>
    <dbReference type="NCBI Taxonomy" id="1453497"/>
    <lineage>
        <taxon>Bacteria</taxon>
        <taxon>Thermotogati</taxon>
        <taxon>Thermotogota</taxon>
        <taxon>Thermotogae</taxon>
        <taxon>Kosmotogales</taxon>
        <taxon>Kosmotogaceae</taxon>
        <taxon>Kosmotoga</taxon>
    </lineage>
</organism>
<evidence type="ECO:0000313" key="10">
    <source>
        <dbReference type="Proteomes" id="UP000077339"/>
    </source>
</evidence>
<protein>
    <submittedName>
        <fullName evidence="9">Peptidase S54</fullName>
    </submittedName>
</protein>
<dbReference type="EMBL" id="JFHK01000004">
    <property type="protein sequence ID" value="OAA31437.1"/>
    <property type="molecule type" value="Genomic_DNA"/>
</dbReference>
<feature type="transmembrane region" description="Helical" evidence="7">
    <location>
        <begin position="15"/>
        <end position="33"/>
    </location>
</feature>
<gene>
    <name evidence="9" type="ORF">AT15_08050</name>
</gene>
<keyword evidence="5 7" id="KW-1133">Transmembrane helix</keyword>
<keyword evidence="6 7" id="KW-0472">Membrane</keyword>
<evidence type="ECO:0000256" key="1">
    <source>
        <dbReference type="ARBA" id="ARBA00004141"/>
    </source>
</evidence>
<dbReference type="Pfam" id="PF01694">
    <property type="entry name" value="Rhomboid"/>
    <property type="match status" value="1"/>
</dbReference>
<comment type="subcellular location">
    <subcellularLocation>
        <location evidence="1">Membrane</location>
        <topology evidence="1">Multi-pass membrane protein</topology>
    </subcellularLocation>
</comment>
<dbReference type="InterPro" id="IPR050925">
    <property type="entry name" value="Rhomboid_protease_S54"/>
</dbReference>
<evidence type="ECO:0000313" key="9">
    <source>
        <dbReference type="EMBL" id="OAA31437.1"/>
    </source>
</evidence>
<dbReference type="Gene3D" id="1.20.1540.10">
    <property type="entry name" value="Rhomboid-like"/>
    <property type="match status" value="1"/>
</dbReference>
<evidence type="ECO:0000259" key="8">
    <source>
        <dbReference type="Pfam" id="PF01694"/>
    </source>
</evidence>
<dbReference type="InterPro" id="IPR022764">
    <property type="entry name" value="Peptidase_S54_rhomboid_dom"/>
</dbReference>
<proteinExistence type="inferred from homology"/>
<dbReference type="SUPFAM" id="SSF144091">
    <property type="entry name" value="Rhomboid-like"/>
    <property type="match status" value="1"/>
</dbReference>
<feature type="domain" description="Peptidase S54 rhomboid" evidence="8">
    <location>
        <begin position="73"/>
        <end position="226"/>
    </location>
</feature>
<dbReference type="STRING" id="1453497.AT15_08050"/>
<sequence>MFPLRDTIPSRRKPYIMWVIIITNIFVFIYELFLSDGELLLLIYNHGLVPARYTKGQILLYNRYLIQYNRFDLSPFITSTFLHGGWTHLLGNMWTLFIFGDNVEDMLGHFRFLVYYILWGIGAGFLQFLLSPTSQIPVIGASGAIAGVMGAYLYFFPMSRILTFIPIFFLPFIIEVPAFIFLLVWFFIQFFNGTFSIIGANFSGVAWWAHVGGFIGGLYMARFFSKKYFRYH</sequence>
<comment type="similarity">
    <text evidence="2">Belongs to the peptidase S54 family.</text>
</comment>
<dbReference type="InterPro" id="IPR035952">
    <property type="entry name" value="Rhomboid-like_sf"/>
</dbReference>
<feature type="transmembrane region" description="Helical" evidence="7">
    <location>
        <begin position="112"/>
        <end position="130"/>
    </location>
</feature>
<accession>A0A182C7W4</accession>
<evidence type="ECO:0000256" key="2">
    <source>
        <dbReference type="ARBA" id="ARBA00009045"/>
    </source>
</evidence>
<dbReference type="OrthoDB" id="9813074at2"/>
<evidence type="ECO:0000256" key="6">
    <source>
        <dbReference type="ARBA" id="ARBA00023136"/>
    </source>
</evidence>
<dbReference type="AlphaFoldDB" id="A0A182C7W4"/>
<reference evidence="9 10" key="1">
    <citation type="submission" date="2014-02" db="EMBL/GenBank/DDBJ databases">
        <title>Kosmotoga genome sequencing.</title>
        <authorList>
            <person name="Pollo S.M."/>
            <person name="Charchuk R."/>
            <person name="Nesbo C.L."/>
        </authorList>
    </citation>
    <scope>NUCLEOTIDE SEQUENCE [LARGE SCALE GENOMIC DNA]</scope>
    <source>
        <strain evidence="9 10">S304</strain>
    </source>
</reference>
<dbReference type="RefSeq" id="WP_068346584.1">
    <property type="nucleotide sequence ID" value="NZ_JFHK01000004.1"/>
</dbReference>
<evidence type="ECO:0000256" key="4">
    <source>
        <dbReference type="ARBA" id="ARBA00022801"/>
    </source>
</evidence>
<keyword evidence="10" id="KW-1185">Reference proteome</keyword>
<dbReference type="PANTHER" id="PTHR43731:SF14">
    <property type="entry name" value="PRESENILIN-ASSOCIATED RHOMBOID-LIKE PROTEIN, MITOCHONDRIAL"/>
    <property type="match status" value="1"/>
</dbReference>
<feature type="transmembrane region" description="Helical" evidence="7">
    <location>
        <begin position="194"/>
        <end position="221"/>
    </location>
</feature>
<feature type="transmembrane region" description="Helical" evidence="7">
    <location>
        <begin position="81"/>
        <end position="100"/>
    </location>
</feature>
<feature type="transmembrane region" description="Helical" evidence="7">
    <location>
        <begin position="167"/>
        <end position="188"/>
    </location>
</feature>
<dbReference type="GO" id="GO:0004252">
    <property type="term" value="F:serine-type endopeptidase activity"/>
    <property type="evidence" value="ECO:0007669"/>
    <property type="project" value="InterPro"/>
</dbReference>
<feature type="transmembrane region" description="Helical" evidence="7">
    <location>
        <begin position="136"/>
        <end position="155"/>
    </location>
</feature>
<keyword evidence="4" id="KW-0378">Hydrolase</keyword>
<dbReference type="Proteomes" id="UP000077339">
    <property type="component" value="Unassembled WGS sequence"/>
</dbReference>
<evidence type="ECO:0000256" key="3">
    <source>
        <dbReference type="ARBA" id="ARBA00022692"/>
    </source>
</evidence>
<dbReference type="PANTHER" id="PTHR43731">
    <property type="entry name" value="RHOMBOID PROTEASE"/>
    <property type="match status" value="1"/>
</dbReference>
<evidence type="ECO:0000256" key="7">
    <source>
        <dbReference type="SAM" id="Phobius"/>
    </source>
</evidence>
<dbReference type="PATRIC" id="fig|1453497.3.peg.1599"/>
<keyword evidence="3 7" id="KW-0812">Transmembrane</keyword>
<comment type="caution">
    <text evidence="9">The sequence shown here is derived from an EMBL/GenBank/DDBJ whole genome shotgun (WGS) entry which is preliminary data.</text>
</comment>
<dbReference type="FunFam" id="1.20.1540.10:FF:000027">
    <property type="entry name" value="Rhomboid family intramembrane serine protease"/>
    <property type="match status" value="1"/>
</dbReference>
<name>A0A182C7W4_9BACT</name>